<organism evidence="7 8">
    <name type="scientific">Meira miltonrushii</name>
    <dbReference type="NCBI Taxonomy" id="1280837"/>
    <lineage>
        <taxon>Eukaryota</taxon>
        <taxon>Fungi</taxon>
        <taxon>Dikarya</taxon>
        <taxon>Basidiomycota</taxon>
        <taxon>Ustilaginomycotina</taxon>
        <taxon>Exobasidiomycetes</taxon>
        <taxon>Exobasidiales</taxon>
        <taxon>Brachybasidiaceae</taxon>
        <taxon>Meira</taxon>
    </lineage>
</organism>
<evidence type="ECO:0000313" key="8">
    <source>
        <dbReference type="Proteomes" id="UP000245771"/>
    </source>
</evidence>
<evidence type="ECO:0000256" key="3">
    <source>
        <dbReference type="ARBA" id="ARBA00023015"/>
    </source>
</evidence>
<evidence type="ECO:0000256" key="4">
    <source>
        <dbReference type="ARBA" id="ARBA00023163"/>
    </source>
</evidence>
<dbReference type="RefSeq" id="XP_025356892.1">
    <property type="nucleotide sequence ID" value="XM_025496025.1"/>
</dbReference>
<evidence type="ECO:0000259" key="6">
    <source>
        <dbReference type="PROSITE" id="PS51821"/>
    </source>
</evidence>
<proteinExistence type="predicted"/>
<evidence type="ECO:0000256" key="1">
    <source>
        <dbReference type="ARBA" id="ARBA00004123"/>
    </source>
</evidence>
<dbReference type="InterPro" id="IPR038491">
    <property type="entry name" value="Velvet_dom_sf"/>
</dbReference>
<gene>
    <name evidence="7" type="ORF">FA14DRAFT_113927</name>
</gene>
<dbReference type="PANTHER" id="PTHR33572:SF18">
    <property type="entry name" value="SPORE DEVELOPMENT REGULATOR VOSA"/>
    <property type="match status" value="1"/>
</dbReference>
<dbReference type="AlphaFoldDB" id="A0A316VGG3"/>
<dbReference type="Proteomes" id="UP000245771">
    <property type="component" value="Unassembled WGS sequence"/>
</dbReference>
<protein>
    <recommendedName>
        <fullName evidence="6">Velvet domain-containing protein</fullName>
    </recommendedName>
</protein>
<keyword evidence="5" id="KW-0539">Nucleus</keyword>
<dbReference type="GeneID" id="37017806"/>
<keyword evidence="4" id="KW-0804">Transcription</keyword>
<sequence length="198" mass="22983">YILHIREQPKHSRMCGVGEKADRRPIDPAPIIQLRNNIVNAQPSNLPPKQNIIRRGVAVKTEWGEGWEDKAWYLENPYYFMYAMLADAETDDELHLLSDGKTRYTTGSCVSCLYHLKDIDQSEQGFFVFPDLSIRVEGRYRLKLCLFETIGHEVHHCKSIYSKPFNVYTAKRFPGMEESTQLSRSFADQGLKVRVRKN</sequence>
<keyword evidence="2" id="KW-0749">Sporulation</keyword>
<comment type="subcellular location">
    <subcellularLocation>
        <location evidence="1">Nucleus</location>
    </subcellularLocation>
</comment>
<evidence type="ECO:0000256" key="2">
    <source>
        <dbReference type="ARBA" id="ARBA00022969"/>
    </source>
</evidence>
<keyword evidence="3" id="KW-0805">Transcription regulation</keyword>
<keyword evidence="8" id="KW-1185">Reference proteome</keyword>
<name>A0A316VGG3_9BASI</name>
<feature type="non-terminal residue" evidence="7">
    <location>
        <position position="1"/>
    </location>
</feature>
<feature type="non-terminal residue" evidence="7">
    <location>
        <position position="198"/>
    </location>
</feature>
<dbReference type="OrthoDB" id="5599552at2759"/>
<dbReference type="GO" id="GO:0030435">
    <property type="term" value="P:sporulation resulting in formation of a cellular spore"/>
    <property type="evidence" value="ECO:0007669"/>
    <property type="project" value="UniProtKB-KW"/>
</dbReference>
<dbReference type="Gene3D" id="2.60.40.3960">
    <property type="entry name" value="Velvet domain"/>
    <property type="match status" value="1"/>
</dbReference>
<dbReference type="InterPro" id="IPR021740">
    <property type="entry name" value="Velvet"/>
</dbReference>
<dbReference type="InterPro" id="IPR037525">
    <property type="entry name" value="Velvet_dom"/>
</dbReference>
<dbReference type="PANTHER" id="PTHR33572">
    <property type="entry name" value="SPORE DEVELOPMENT REGULATOR VOSA"/>
    <property type="match status" value="1"/>
</dbReference>
<dbReference type="GO" id="GO:0005634">
    <property type="term" value="C:nucleus"/>
    <property type="evidence" value="ECO:0007669"/>
    <property type="project" value="UniProtKB-SubCell"/>
</dbReference>
<accession>A0A316VGG3</accession>
<dbReference type="PROSITE" id="PS51821">
    <property type="entry name" value="VELVET"/>
    <property type="match status" value="1"/>
</dbReference>
<dbReference type="EMBL" id="KZ819602">
    <property type="protein sequence ID" value="PWN36590.1"/>
    <property type="molecule type" value="Genomic_DNA"/>
</dbReference>
<evidence type="ECO:0000256" key="5">
    <source>
        <dbReference type="ARBA" id="ARBA00023242"/>
    </source>
</evidence>
<reference evidence="7 8" key="1">
    <citation type="journal article" date="2018" name="Mol. Biol. Evol.">
        <title>Broad Genomic Sampling Reveals a Smut Pathogenic Ancestry of the Fungal Clade Ustilaginomycotina.</title>
        <authorList>
            <person name="Kijpornyongpan T."/>
            <person name="Mondo S.J."/>
            <person name="Barry K."/>
            <person name="Sandor L."/>
            <person name="Lee J."/>
            <person name="Lipzen A."/>
            <person name="Pangilinan J."/>
            <person name="LaButti K."/>
            <person name="Hainaut M."/>
            <person name="Henrissat B."/>
            <person name="Grigoriev I.V."/>
            <person name="Spatafora J.W."/>
            <person name="Aime M.C."/>
        </authorList>
    </citation>
    <scope>NUCLEOTIDE SEQUENCE [LARGE SCALE GENOMIC DNA]</scope>
    <source>
        <strain evidence="7 8">MCA 3882</strain>
    </source>
</reference>
<dbReference type="InParanoid" id="A0A316VGG3"/>
<feature type="domain" description="Velvet" evidence="6">
    <location>
        <begin position="1"/>
        <end position="196"/>
    </location>
</feature>
<evidence type="ECO:0000313" key="7">
    <source>
        <dbReference type="EMBL" id="PWN36590.1"/>
    </source>
</evidence>
<dbReference type="Pfam" id="PF11754">
    <property type="entry name" value="Velvet"/>
    <property type="match status" value="2"/>
</dbReference>
<dbReference type="STRING" id="1280837.A0A316VGG3"/>